<dbReference type="AlphaFoldDB" id="A0A660L942"/>
<name>A0A660L942_9ACTN</name>
<dbReference type="OrthoDB" id="9813854at2"/>
<feature type="transmembrane region" description="Helical" evidence="1">
    <location>
        <begin position="146"/>
        <end position="163"/>
    </location>
</feature>
<sequence>MEHASHADRHAIVAGVVAALVGFTSSFAVVLAGLRAAGASPAQAASGLLAVTVTMAVATLVLSHRFRLPLLMAWSTPGAALLATTGTVDGGWPAAIGAFLICGLLIMATGVWPRLGALIGSIPTPVAQAMLAGIVLQLCLTPVRELVAAPGQIAPILVVWLIALRVARKWAIPLTFAAALVVIAADAVGDGGVHGPLVPHLEWTAPHFTSAAILGLALPLYVVTMAGQNVPGTAILAGYGYRVPWRSAMLTTGAGTAAGALAGGHAINLAAISSTLVITSQAHPDPGRRWTAATSAGWAYLVLALLSTALTTFVSAAPADVAGAVAGLALLGALTSSLSGAMNADHGREAAAVTFVVAASGVSFFSIGAAFWALLAGVATHLVTTRD</sequence>
<dbReference type="RefSeq" id="WP_121247058.1">
    <property type="nucleotide sequence ID" value="NZ_RBIL01000001.1"/>
</dbReference>
<feature type="transmembrane region" description="Helical" evidence="1">
    <location>
        <begin position="322"/>
        <end position="341"/>
    </location>
</feature>
<dbReference type="EMBL" id="RBIL01000001">
    <property type="protein sequence ID" value="RKQ90450.1"/>
    <property type="molecule type" value="Genomic_DNA"/>
</dbReference>
<protein>
    <submittedName>
        <fullName evidence="2">Benzoate membrane transport protein</fullName>
    </submittedName>
</protein>
<dbReference type="Pfam" id="PF03594">
    <property type="entry name" value="BenE"/>
    <property type="match status" value="1"/>
</dbReference>
<dbReference type="NCBIfam" id="TIGR00843">
    <property type="entry name" value="benE"/>
    <property type="match status" value="1"/>
</dbReference>
<dbReference type="GO" id="GO:0042925">
    <property type="term" value="F:benzoate transmembrane transporter activity"/>
    <property type="evidence" value="ECO:0007669"/>
    <property type="project" value="InterPro"/>
</dbReference>
<dbReference type="PANTHER" id="PTHR30199">
    <property type="entry name" value="MFS FAMILY TRANSPORTER, PREDICTED SUBSTRATE BENZOATE"/>
    <property type="match status" value="1"/>
</dbReference>
<accession>A0A660L942</accession>
<reference evidence="2 3" key="1">
    <citation type="submission" date="2018-10" db="EMBL/GenBank/DDBJ databases">
        <title>Genomic Encyclopedia of Archaeal and Bacterial Type Strains, Phase II (KMG-II): from individual species to whole genera.</title>
        <authorList>
            <person name="Goeker M."/>
        </authorList>
    </citation>
    <scope>NUCLEOTIDE SEQUENCE [LARGE SCALE GENOMIC DNA]</scope>
    <source>
        <strain evidence="2 3">DSM 14954</strain>
    </source>
</reference>
<evidence type="ECO:0000256" key="1">
    <source>
        <dbReference type="SAM" id="Phobius"/>
    </source>
</evidence>
<dbReference type="GO" id="GO:0005886">
    <property type="term" value="C:plasma membrane"/>
    <property type="evidence" value="ECO:0007669"/>
    <property type="project" value="TreeGrafter"/>
</dbReference>
<keyword evidence="3" id="KW-1185">Reference proteome</keyword>
<dbReference type="InterPro" id="IPR004711">
    <property type="entry name" value="Benzoate_Transporter"/>
</dbReference>
<comment type="caution">
    <text evidence="2">The sequence shown here is derived from an EMBL/GenBank/DDBJ whole genome shotgun (WGS) entry which is preliminary data.</text>
</comment>
<feature type="transmembrane region" description="Helical" evidence="1">
    <location>
        <begin position="12"/>
        <end position="32"/>
    </location>
</feature>
<keyword evidence="1" id="KW-1133">Transmembrane helix</keyword>
<dbReference type="PANTHER" id="PTHR30199:SF0">
    <property type="entry name" value="INNER MEMBRANE PROTEIN YDCO"/>
    <property type="match status" value="1"/>
</dbReference>
<proteinExistence type="predicted"/>
<feature type="transmembrane region" description="Helical" evidence="1">
    <location>
        <begin position="44"/>
        <end position="63"/>
    </location>
</feature>
<keyword evidence="1" id="KW-0812">Transmembrane</keyword>
<feature type="transmembrane region" description="Helical" evidence="1">
    <location>
        <begin position="94"/>
        <end position="112"/>
    </location>
</feature>
<evidence type="ECO:0000313" key="2">
    <source>
        <dbReference type="EMBL" id="RKQ90450.1"/>
    </source>
</evidence>
<feature type="transmembrane region" description="Helical" evidence="1">
    <location>
        <begin position="170"/>
        <end position="188"/>
    </location>
</feature>
<organism evidence="2 3">
    <name type="scientific">Solirubrobacter pauli</name>
    <dbReference type="NCBI Taxonomy" id="166793"/>
    <lineage>
        <taxon>Bacteria</taxon>
        <taxon>Bacillati</taxon>
        <taxon>Actinomycetota</taxon>
        <taxon>Thermoleophilia</taxon>
        <taxon>Solirubrobacterales</taxon>
        <taxon>Solirubrobacteraceae</taxon>
        <taxon>Solirubrobacter</taxon>
    </lineage>
</organism>
<feature type="transmembrane region" description="Helical" evidence="1">
    <location>
        <begin position="119"/>
        <end position="140"/>
    </location>
</feature>
<feature type="transmembrane region" description="Helical" evidence="1">
    <location>
        <begin position="298"/>
        <end position="316"/>
    </location>
</feature>
<evidence type="ECO:0000313" key="3">
    <source>
        <dbReference type="Proteomes" id="UP000278962"/>
    </source>
</evidence>
<gene>
    <name evidence="2" type="ORF">C8N24_0252</name>
</gene>
<feature type="transmembrane region" description="Helical" evidence="1">
    <location>
        <begin position="353"/>
        <end position="375"/>
    </location>
</feature>
<keyword evidence="1" id="KW-0472">Membrane</keyword>
<feature type="transmembrane region" description="Helical" evidence="1">
    <location>
        <begin position="208"/>
        <end position="226"/>
    </location>
</feature>
<dbReference type="Proteomes" id="UP000278962">
    <property type="component" value="Unassembled WGS sequence"/>
</dbReference>